<reference evidence="3" key="1">
    <citation type="submission" date="2024-01" db="EMBL/GenBank/DDBJ databases">
        <title>The genome sequence of Micromonospora mangrovi CCTCC AA 2012012.</title>
        <authorList>
            <person name="Gao J."/>
        </authorList>
    </citation>
    <scope>NUCLEOTIDE SEQUENCE</scope>
    <source>
        <strain evidence="3">CCTCC AA 2012012</strain>
    </source>
</reference>
<dbReference type="Pfam" id="PF00535">
    <property type="entry name" value="Glycos_transf_2"/>
    <property type="match status" value="1"/>
</dbReference>
<name>A0AAU7MF46_9ACTN</name>
<evidence type="ECO:0000259" key="2">
    <source>
        <dbReference type="Pfam" id="PF00535"/>
    </source>
</evidence>
<dbReference type="CDD" id="cd04179">
    <property type="entry name" value="DPM_DPG-synthase_like"/>
    <property type="match status" value="1"/>
</dbReference>
<dbReference type="InterPro" id="IPR001173">
    <property type="entry name" value="Glyco_trans_2-like"/>
</dbReference>
<feature type="domain" description="Glycosyltransferase 2-like" evidence="2">
    <location>
        <begin position="6"/>
        <end position="128"/>
    </location>
</feature>
<sequence length="249" mass="26733">MILLAPVYQPGDRLPELVSDLRAAAPGIRVVVVDDGSSGPGPDRALDAARDLGCTVLRHRTNLGKGVALRTGFRYVAETHPGQDVVCADADGQHTVTDILRVADLVPATGAMVLGVRRLDGQVPLRSRVGNAATRLLFRAVTGCPVRDTQTGLRAYPAALLDWLLTIPGDRFEYEMAVLLEATRVGQRIEQTTIDTHYVQGNASSHFSSLADSARVYRPLLGFAVSRLVDPSRSRWASTSATAARSPQV</sequence>
<reference evidence="4" key="2">
    <citation type="submission" date="2024-06" db="EMBL/GenBank/DDBJ databases">
        <title>Micromonospora mangrovi CCTCC AA 2012012 genome sequences.</title>
        <authorList>
            <person name="Gao J."/>
        </authorList>
    </citation>
    <scope>NUCLEOTIDE SEQUENCE</scope>
    <source>
        <strain evidence="4">CCTCC AA 2012012</strain>
    </source>
</reference>
<evidence type="ECO:0000313" key="4">
    <source>
        <dbReference type="EMBL" id="XCH76736.1"/>
    </source>
</evidence>
<comment type="similarity">
    <text evidence="1">Belongs to the glycosyltransferase 2 family.</text>
</comment>
<dbReference type="Gene3D" id="3.90.550.10">
    <property type="entry name" value="Spore Coat Polysaccharide Biosynthesis Protein SpsA, Chain A"/>
    <property type="match status" value="1"/>
</dbReference>
<dbReference type="PANTHER" id="PTHR48090:SF7">
    <property type="entry name" value="RFBJ PROTEIN"/>
    <property type="match status" value="1"/>
</dbReference>
<gene>
    <name evidence="4" type="ORF">ABUL08_11800</name>
    <name evidence="3" type="ORF">VK199_11750</name>
</gene>
<dbReference type="EMBL" id="CP159342">
    <property type="protein sequence ID" value="XCH76736.1"/>
    <property type="molecule type" value="Genomic_DNA"/>
</dbReference>
<evidence type="ECO:0000313" key="3">
    <source>
        <dbReference type="EMBL" id="XBP96032.1"/>
    </source>
</evidence>
<dbReference type="PANTHER" id="PTHR48090">
    <property type="entry name" value="UNDECAPRENYL-PHOSPHATE 4-DEOXY-4-FORMAMIDO-L-ARABINOSE TRANSFERASE-RELATED"/>
    <property type="match status" value="1"/>
</dbReference>
<dbReference type="InterPro" id="IPR029044">
    <property type="entry name" value="Nucleotide-diphossugar_trans"/>
</dbReference>
<accession>A0AAU7MF46</accession>
<proteinExistence type="inferred from homology"/>
<dbReference type="AlphaFoldDB" id="A0AAU7MF46"/>
<organism evidence="3">
    <name type="scientific">Micromonospora sp. CCTCC AA 2012012</name>
    <dbReference type="NCBI Taxonomy" id="3111921"/>
    <lineage>
        <taxon>Bacteria</taxon>
        <taxon>Bacillati</taxon>
        <taxon>Actinomycetota</taxon>
        <taxon>Actinomycetes</taxon>
        <taxon>Micromonosporales</taxon>
        <taxon>Micromonosporaceae</taxon>
        <taxon>Micromonospora</taxon>
    </lineage>
</organism>
<evidence type="ECO:0000256" key="1">
    <source>
        <dbReference type="ARBA" id="ARBA00006739"/>
    </source>
</evidence>
<protein>
    <submittedName>
        <fullName evidence="3">Glycosyltransferase family 2 protein</fullName>
    </submittedName>
</protein>
<dbReference type="EMBL" id="CP157762">
    <property type="protein sequence ID" value="XBP96032.1"/>
    <property type="molecule type" value="Genomic_DNA"/>
</dbReference>
<dbReference type="SUPFAM" id="SSF53448">
    <property type="entry name" value="Nucleotide-diphospho-sugar transferases"/>
    <property type="match status" value="1"/>
</dbReference>
<dbReference type="RefSeq" id="WP_350937388.1">
    <property type="nucleotide sequence ID" value="NZ_CP157762.1"/>
</dbReference>
<dbReference type="InterPro" id="IPR050256">
    <property type="entry name" value="Glycosyltransferase_2"/>
</dbReference>